<evidence type="ECO:0000313" key="4">
    <source>
        <dbReference type="Proteomes" id="UP000025947"/>
    </source>
</evidence>
<dbReference type="EMBL" id="JLXW01000010">
    <property type="protein sequence ID" value="KBZ61409.1"/>
    <property type="molecule type" value="Genomic_DNA"/>
</dbReference>
<dbReference type="Proteomes" id="UP000025947">
    <property type="component" value="Unassembled WGS sequence"/>
</dbReference>
<keyword evidence="4" id="KW-1185">Reference proteome</keyword>
<sequence length="277" mass="30528">MDLNYLDVVAQQIKGRIPPSEIPDEDTHELFRIYAVLLLAKGSRVEVEDVHNAWSAWMSSKDPNHRALVPLHELGADAIKSDEPFVTAIRDVATQMSAANSSSTFDATLFPNGIPQTEEGISKIIDLYKLMVASSEALVNRRQGVNTFFLTANGAIVTAAGLLLGNGTTHEFRNWGMLALAVTGWVLTAAWKSLIKSAGQLNKGKFAVINRIEEILPAAVYLAEWKALDEGNNPKKYRSFTSRETWVPTVFQWIYVLGFVVDVVLLAHGPVIHGLCR</sequence>
<evidence type="ECO:0000313" key="3">
    <source>
        <dbReference type="EMBL" id="KBZ61409.1"/>
    </source>
</evidence>
<evidence type="ECO:0000259" key="2">
    <source>
        <dbReference type="Pfam" id="PF24792"/>
    </source>
</evidence>
<feature type="transmembrane region" description="Helical" evidence="1">
    <location>
        <begin position="245"/>
        <end position="267"/>
    </location>
</feature>
<dbReference type="HOGENOM" id="CLU_1004078_0_0_11"/>
<accession>A0A051TWV4</accession>
<reference evidence="3 4" key="1">
    <citation type="submission" date="2014-04" db="EMBL/GenBank/DDBJ databases">
        <title>The Genome Sequence of Mycobacterium tuberculosis TKK-01-0051.</title>
        <authorList>
            <consortium name="The Broad Institute Genomics Platform"/>
            <consortium name="The Broad Institute Genome Sequencing Center for Infectious Disease"/>
            <person name="Earl A.M."/>
            <person name="Cohen K."/>
            <person name="Pym A."/>
            <person name="Bishai W."/>
            <person name="Maharaj K."/>
            <person name="Desjardins C."/>
            <person name="Abeel T."/>
            <person name="Young S."/>
            <person name="Zeng Q."/>
            <person name="Gargeya S."/>
            <person name="Abouelleil A."/>
            <person name="Alvarado L."/>
            <person name="Chapman S.B."/>
            <person name="Gainer-Dewar J."/>
            <person name="Goldberg J."/>
            <person name="Griggs A."/>
            <person name="Gujja S."/>
            <person name="Hansen M."/>
            <person name="Howarth C."/>
            <person name="Imamovic A."/>
            <person name="Larimer J."/>
            <person name="Murphy C."/>
            <person name="Naylor J."/>
            <person name="Pearson M."/>
            <person name="Poon T.W."/>
            <person name="Priest M."/>
            <person name="Roberts A."/>
            <person name="Saif S."/>
            <person name="Shea T."/>
            <person name="Sykes S."/>
            <person name="Wortman J."/>
            <person name="Nusbaum C."/>
            <person name="Birren B."/>
        </authorList>
    </citation>
    <scope>NUCLEOTIDE SEQUENCE [LARGE SCALE GENOMIC DNA]</scope>
    <source>
        <strain evidence="3 4">TKK-01-0051</strain>
    </source>
</reference>
<keyword evidence="1" id="KW-1133">Transmembrane helix</keyword>
<feature type="transmembrane region" description="Helical" evidence="1">
    <location>
        <begin position="144"/>
        <end position="163"/>
    </location>
</feature>
<protein>
    <recommendedName>
        <fullName evidence="2">DUF7701 domain-containing protein</fullName>
    </recommendedName>
</protein>
<dbReference type="AlphaFoldDB" id="A0A051TWV4"/>
<keyword evidence="1" id="KW-0812">Transmembrane</keyword>
<keyword evidence="1" id="KW-0472">Membrane</keyword>
<gene>
    <name evidence="3" type="ORF">K875_04365</name>
</gene>
<dbReference type="InterPro" id="IPR056918">
    <property type="entry name" value="8xMP"/>
</dbReference>
<organism evidence="3 4">
    <name type="scientific">Mycobacterium [tuberculosis] TKK-01-0051</name>
    <dbReference type="NCBI Taxonomy" id="1324261"/>
    <lineage>
        <taxon>Bacteria</taxon>
        <taxon>Bacillati</taxon>
        <taxon>Actinomycetota</taxon>
        <taxon>Actinomycetes</taxon>
        <taxon>Mycobacteriales</taxon>
        <taxon>Mycobacteriaceae</taxon>
        <taxon>Mycobacterium</taxon>
        <taxon>Mycobacterium avium complex (MAC)</taxon>
    </lineage>
</organism>
<evidence type="ECO:0000256" key="1">
    <source>
        <dbReference type="SAM" id="Phobius"/>
    </source>
</evidence>
<feature type="domain" description="DUF7701" evidence="2">
    <location>
        <begin position="4"/>
        <end position="93"/>
    </location>
</feature>
<comment type="caution">
    <text evidence="3">The sequence shown here is derived from an EMBL/GenBank/DDBJ whole genome shotgun (WGS) entry which is preliminary data.</text>
</comment>
<feature type="transmembrane region" description="Helical" evidence="1">
    <location>
        <begin position="175"/>
        <end position="195"/>
    </location>
</feature>
<dbReference type="InterPro" id="IPR056118">
    <property type="entry name" value="DUF7701"/>
</dbReference>
<dbReference type="Pfam" id="PF24838">
    <property type="entry name" value="8xMP"/>
    <property type="match status" value="1"/>
</dbReference>
<dbReference type="Pfam" id="PF24792">
    <property type="entry name" value="DUF7701"/>
    <property type="match status" value="1"/>
</dbReference>
<proteinExistence type="predicted"/>
<name>A0A051TWV4_9MYCO</name>